<evidence type="ECO:0000313" key="3">
    <source>
        <dbReference type="Proteomes" id="UP000675409"/>
    </source>
</evidence>
<protein>
    <submittedName>
        <fullName evidence="2">Branched-chain amino acid ABC transporter</fullName>
    </submittedName>
</protein>
<keyword evidence="1" id="KW-0812">Transmembrane</keyword>
<keyword evidence="3" id="KW-1185">Reference proteome</keyword>
<feature type="transmembrane region" description="Helical" evidence="1">
    <location>
        <begin position="91"/>
        <end position="109"/>
    </location>
</feature>
<comment type="caution">
    <text evidence="2">The sequence shown here is derived from an EMBL/GenBank/DDBJ whole genome shotgun (WGS) entry which is preliminary data.</text>
</comment>
<feature type="transmembrane region" description="Helical" evidence="1">
    <location>
        <begin position="69"/>
        <end position="85"/>
    </location>
</feature>
<name>A0ABS1LGB5_9MICO</name>
<organism evidence="2 3">
    <name type="scientific">Myceligenerans indicum</name>
    <dbReference type="NCBI Taxonomy" id="2593663"/>
    <lineage>
        <taxon>Bacteria</taxon>
        <taxon>Bacillati</taxon>
        <taxon>Actinomycetota</taxon>
        <taxon>Actinomycetes</taxon>
        <taxon>Micrococcales</taxon>
        <taxon>Promicromonosporaceae</taxon>
        <taxon>Myceligenerans</taxon>
    </lineage>
</organism>
<evidence type="ECO:0000256" key="1">
    <source>
        <dbReference type="SAM" id="Phobius"/>
    </source>
</evidence>
<feature type="transmembrane region" description="Helical" evidence="1">
    <location>
        <begin position="45"/>
        <end position="62"/>
    </location>
</feature>
<sequence>MADPRYLLTGILVAGAVTWALRAVPFALLAPLRDSVLVTYLGERMPVGIMLILAVYTVHGVVAEDWRSLGPTCLALAVTVGLHLWRRNLLLSIFAGTVVNVVLQSLLVART</sequence>
<accession>A0ABS1LGB5</accession>
<keyword evidence="1" id="KW-1133">Transmembrane helix</keyword>
<evidence type="ECO:0000313" key="2">
    <source>
        <dbReference type="EMBL" id="MBL0885199.1"/>
    </source>
</evidence>
<dbReference type="Proteomes" id="UP000675409">
    <property type="component" value="Unassembled WGS sequence"/>
</dbReference>
<dbReference type="RefSeq" id="WP_201845036.1">
    <property type="nucleotide sequence ID" value="NZ_JABBYC010000002.1"/>
</dbReference>
<reference evidence="2 3" key="1">
    <citation type="journal article" date="2021" name="Arch. Microbiol.">
        <title>Myceligenerans indicum sp. nov., an actinobacterium isolated from mangrove sediment of Sundarbans, India.</title>
        <authorList>
            <person name="Asha K."/>
            <person name="Bhadury P."/>
        </authorList>
    </citation>
    <scope>NUCLEOTIDE SEQUENCE [LARGE SCALE GENOMIC DNA]</scope>
    <source>
        <strain evidence="2 3">I2</strain>
    </source>
</reference>
<proteinExistence type="predicted"/>
<gene>
    <name evidence="2" type="ORF">HGK34_02695</name>
</gene>
<dbReference type="InterPro" id="IPR008407">
    <property type="entry name" value="Brnchd-chn_aa_trnsp_AzlD"/>
</dbReference>
<keyword evidence="1" id="KW-0472">Membrane</keyword>
<dbReference type="EMBL" id="JABBYC010000002">
    <property type="protein sequence ID" value="MBL0885199.1"/>
    <property type="molecule type" value="Genomic_DNA"/>
</dbReference>
<dbReference type="Pfam" id="PF05437">
    <property type="entry name" value="AzlD"/>
    <property type="match status" value="1"/>
</dbReference>